<dbReference type="EMBL" id="VTEH01000009">
    <property type="protein sequence ID" value="TYR74941.1"/>
    <property type="molecule type" value="Genomic_DNA"/>
</dbReference>
<dbReference type="Pfam" id="PF13460">
    <property type="entry name" value="NAD_binding_10"/>
    <property type="match status" value="1"/>
</dbReference>
<accession>A0A5D4KC68</accession>
<dbReference type="RefSeq" id="WP_148947155.1">
    <property type="nucleotide sequence ID" value="NZ_JBNILU010000005.1"/>
</dbReference>
<protein>
    <submittedName>
        <fullName evidence="2">NAD(P)H-binding protein</fullName>
    </submittedName>
</protein>
<dbReference type="PANTHER" id="PTHR43355">
    <property type="entry name" value="FLAVIN REDUCTASE (NADPH)"/>
    <property type="match status" value="1"/>
</dbReference>
<comment type="caution">
    <text evidence="2">The sequence shown here is derived from an EMBL/GenBank/DDBJ whole genome shotgun (WGS) entry which is preliminary data.</text>
</comment>
<dbReference type="GO" id="GO:0016646">
    <property type="term" value="F:oxidoreductase activity, acting on the CH-NH group of donors, NAD or NADP as acceptor"/>
    <property type="evidence" value="ECO:0007669"/>
    <property type="project" value="TreeGrafter"/>
</dbReference>
<organism evidence="2 3">
    <name type="scientific">Rossellomorea vietnamensis</name>
    <dbReference type="NCBI Taxonomy" id="218284"/>
    <lineage>
        <taxon>Bacteria</taxon>
        <taxon>Bacillati</taxon>
        <taxon>Bacillota</taxon>
        <taxon>Bacilli</taxon>
        <taxon>Bacillales</taxon>
        <taxon>Bacillaceae</taxon>
        <taxon>Rossellomorea</taxon>
    </lineage>
</organism>
<name>A0A5D4KC68_9BACI</name>
<dbReference type="PANTHER" id="PTHR43355:SF2">
    <property type="entry name" value="FLAVIN REDUCTASE (NADPH)"/>
    <property type="match status" value="1"/>
</dbReference>
<dbReference type="InterPro" id="IPR016040">
    <property type="entry name" value="NAD(P)-bd_dom"/>
</dbReference>
<feature type="domain" description="NAD(P)-binding" evidence="1">
    <location>
        <begin position="7"/>
        <end position="194"/>
    </location>
</feature>
<sequence length="206" mass="23094">MKIALLGASGRVGSIIMECVLKDGHHVQALVRNTEKIKSKHPNLSLIEGNVLNEKDIDYCFSQCDAVISGLGTDKNDVLSRSMPGILNSMRRNKITRIVTIGTAGILQARETPSLYRFQTNESKRRSTSAAEDHLRTYLMLKSSELNWTIVCPTYLPDGERIGVYRTEKEMLPENGKSISIFDTADFAYSLITNEDSYRNRIGISY</sequence>
<reference evidence="2 3" key="1">
    <citation type="submission" date="2019-08" db="EMBL/GenBank/DDBJ databases">
        <title>Bacillus genomes from the desert of Cuatro Cienegas, Coahuila.</title>
        <authorList>
            <person name="Olmedo-Alvarez G."/>
        </authorList>
    </citation>
    <scope>NUCLEOTIDE SEQUENCE [LARGE SCALE GENOMIC DNA]</scope>
    <source>
        <strain evidence="2 3">CH40_1T</strain>
    </source>
</reference>
<evidence type="ECO:0000259" key="1">
    <source>
        <dbReference type="Pfam" id="PF13460"/>
    </source>
</evidence>
<proteinExistence type="predicted"/>
<evidence type="ECO:0000313" key="2">
    <source>
        <dbReference type="EMBL" id="TYR74941.1"/>
    </source>
</evidence>
<dbReference type="Proteomes" id="UP000323317">
    <property type="component" value="Unassembled WGS sequence"/>
</dbReference>
<dbReference type="Gene3D" id="3.40.50.720">
    <property type="entry name" value="NAD(P)-binding Rossmann-like Domain"/>
    <property type="match status" value="1"/>
</dbReference>
<dbReference type="SUPFAM" id="SSF51735">
    <property type="entry name" value="NAD(P)-binding Rossmann-fold domains"/>
    <property type="match status" value="1"/>
</dbReference>
<dbReference type="InterPro" id="IPR036291">
    <property type="entry name" value="NAD(P)-bd_dom_sf"/>
</dbReference>
<gene>
    <name evidence="2" type="ORF">FZC79_12600</name>
</gene>
<dbReference type="AlphaFoldDB" id="A0A5D4KC68"/>
<evidence type="ECO:0000313" key="3">
    <source>
        <dbReference type="Proteomes" id="UP000323317"/>
    </source>
</evidence>
<dbReference type="InterPro" id="IPR051606">
    <property type="entry name" value="Polyketide_Oxido-like"/>
</dbReference>